<dbReference type="OrthoDB" id="2747278at2759"/>
<dbReference type="HOGENOM" id="CLU_2414378_0_0_1"/>
<dbReference type="Proteomes" id="UP000029665">
    <property type="component" value="Unassembled WGS sequence"/>
</dbReference>
<reference evidence="3" key="1">
    <citation type="submission" date="2014-01" db="EMBL/GenBank/DDBJ databases">
        <title>The genome of the white-rot fungus Pycnoporus cinnabarinus: a basidiomycete model with a versatile arsenal for lignocellulosic biomass breakdown.</title>
        <authorList>
            <person name="Levasseur A."/>
            <person name="Lomascolo A."/>
            <person name="Ruiz-Duenas F.J."/>
            <person name="Uzan E."/>
            <person name="Piumi F."/>
            <person name="Kues U."/>
            <person name="Ram A.F.J."/>
            <person name="Murat C."/>
            <person name="Haon M."/>
            <person name="Benoit I."/>
            <person name="Arfi Y."/>
            <person name="Chevret D."/>
            <person name="Drula E."/>
            <person name="Kwon M.J."/>
            <person name="Gouret P."/>
            <person name="Lesage-Meessen L."/>
            <person name="Lombard V."/>
            <person name="Mariette J."/>
            <person name="Noirot C."/>
            <person name="Park J."/>
            <person name="Patyshakuliyeva A."/>
            <person name="Wieneger R.A.B."/>
            <person name="Wosten H.A.B."/>
            <person name="Martin F."/>
            <person name="Coutinho P.M."/>
            <person name="de Vries R."/>
            <person name="Martinez A.T."/>
            <person name="Klopp C."/>
            <person name="Pontarotti P."/>
            <person name="Henrissat B."/>
            <person name="Record E."/>
        </authorList>
    </citation>
    <scope>NUCLEOTIDE SEQUENCE [LARGE SCALE GENOMIC DNA]</scope>
    <source>
        <strain evidence="3">BRFM137</strain>
    </source>
</reference>
<evidence type="ECO:0000313" key="4">
    <source>
        <dbReference type="Proteomes" id="UP000029665"/>
    </source>
</evidence>
<organism evidence="3 4">
    <name type="scientific">Pycnoporus cinnabarinus</name>
    <name type="common">Cinnabar-red polypore</name>
    <name type="synonym">Trametes cinnabarina</name>
    <dbReference type="NCBI Taxonomy" id="5643"/>
    <lineage>
        <taxon>Eukaryota</taxon>
        <taxon>Fungi</taxon>
        <taxon>Dikarya</taxon>
        <taxon>Basidiomycota</taxon>
        <taxon>Agaricomycotina</taxon>
        <taxon>Agaricomycetes</taxon>
        <taxon>Polyporales</taxon>
        <taxon>Polyporaceae</taxon>
        <taxon>Trametes</taxon>
    </lineage>
</organism>
<keyword evidence="1" id="KW-1133">Transmembrane helix</keyword>
<accession>A0A060S7F0</accession>
<comment type="caution">
    <text evidence="3">The sequence shown here is derived from an EMBL/GenBank/DDBJ whole genome shotgun (WGS) entry which is preliminary data.</text>
</comment>
<dbReference type="InterPro" id="IPR045340">
    <property type="entry name" value="DUF6533"/>
</dbReference>
<gene>
    <name evidence="3" type="ORF">BN946_scf184913.g9</name>
</gene>
<evidence type="ECO:0000259" key="2">
    <source>
        <dbReference type="Pfam" id="PF20151"/>
    </source>
</evidence>
<dbReference type="EMBL" id="CCBP010000007">
    <property type="protein sequence ID" value="CDO68219.1"/>
    <property type="molecule type" value="Genomic_DNA"/>
</dbReference>
<proteinExistence type="predicted"/>
<keyword evidence="1" id="KW-0472">Membrane</keyword>
<dbReference type="AlphaFoldDB" id="A0A060S7F0"/>
<evidence type="ECO:0000313" key="3">
    <source>
        <dbReference type="EMBL" id="CDO68219.1"/>
    </source>
</evidence>
<keyword evidence="4" id="KW-1185">Reference proteome</keyword>
<feature type="transmembrane region" description="Helical" evidence="1">
    <location>
        <begin position="51"/>
        <end position="71"/>
    </location>
</feature>
<feature type="domain" description="DUF6533" evidence="2">
    <location>
        <begin position="22"/>
        <end position="67"/>
    </location>
</feature>
<sequence>MSSSQEISDFTAAVYTGTVEGYYYIAAVTLLGYHYVLTMNEEIEHIFQKKFTASSVIYMLHRYITLVFVIYQWSPPPSNLVCTDAEFPLDVR</sequence>
<name>A0A060S7F0_PYCCI</name>
<dbReference type="Pfam" id="PF20151">
    <property type="entry name" value="DUF6533"/>
    <property type="match status" value="1"/>
</dbReference>
<feature type="transmembrane region" description="Helical" evidence="1">
    <location>
        <begin position="21"/>
        <end position="39"/>
    </location>
</feature>
<evidence type="ECO:0000256" key="1">
    <source>
        <dbReference type="SAM" id="Phobius"/>
    </source>
</evidence>
<keyword evidence="1" id="KW-0812">Transmembrane</keyword>
<protein>
    <recommendedName>
        <fullName evidence="2">DUF6533 domain-containing protein</fullName>
    </recommendedName>
</protein>